<dbReference type="EMBL" id="PTJD01000029">
    <property type="protein sequence ID" value="PPK90164.1"/>
    <property type="molecule type" value="Genomic_DNA"/>
</dbReference>
<dbReference type="GO" id="GO:0003700">
    <property type="term" value="F:DNA-binding transcription factor activity"/>
    <property type="evidence" value="ECO:0007669"/>
    <property type="project" value="InterPro"/>
</dbReference>
<dbReference type="InterPro" id="IPR013538">
    <property type="entry name" value="ASHA1/2-like_C"/>
</dbReference>
<protein>
    <submittedName>
        <fullName evidence="3">Uncharacterized protein YndB with AHSA1/START domain</fullName>
    </submittedName>
</protein>
<reference evidence="3 4" key="1">
    <citation type="submission" date="2018-02" db="EMBL/GenBank/DDBJ databases">
        <title>Genomic Encyclopedia of Archaeal and Bacterial Type Strains, Phase II (KMG-II): from individual species to whole genera.</title>
        <authorList>
            <person name="Goeker M."/>
        </authorList>
    </citation>
    <scope>NUCLEOTIDE SEQUENCE [LARGE SCALE GENOMIC DNA]</scope>
    <source>
        <strain evidence="3 4">DSM 22857</strain>
    </source>
</reference>
<dbReference type="InterPro" id="IPR036388">
    <property type="entry name" value="WH-like_DNA-bd_sf"/>
</dbReference>
<dbReference type="SMART" id="SM00418">
    <property type="entry name" value="HTH_ARSR"/>
    <property type="match status" value="1"/>
</dbReference>
<dbReference type="NCBIfam" id="NF033788">
    <property type="entry name" value="HTH_metalloreg"/>
    <property type="match status" value="1"/>
</dbReference>
<dbReference type="AlphaFoldDB" id="A0A2S6IBU6"/>
<dbReference type="Pfam" id="PF12840">
    <property type="entry name" value="HTH_20"/>
    <property type="match status" value="1"/>
</dbReference>
<feature type="domain" description="HTH arsR-type" evidence="2">
    <location>
        <begin position="1"/>
        <end position="93"/>
    </location>
</feature>
<dbReference type="InterPro" id="IPR011991">
    <property type="entry name" value="ArsR-like_HTH"/>
</dbReference>
<keyword evidence="4" id="KW-1185">Reference proteome</keyword>
<name>A0A2S6IBU6_9ACTN</name>
<organism evidence="3 4">
    <name type="scientific">Kineococcus xinjiangensis</name>
    <dbReference type="NCBI Taxonomy" id="512762"/>
    <lineage>
        <taxon>Bacteria</taxon>
        <taxon>Bacillati</taxon>
        <taxon>Actinomycetota</taxon>
        <taxon>Actinomycetes</taxon>
        <taxon>Kineosporiales</taxon>
        <taxon>Kineosporiaceae</taxon>
        <taxon>Kineococcus</taxon>
    </lineage>
</organism>
<dbReference type="CDD" id="cd00090">
    <property type="entry name" value="HTH_ARSR"/>
    <property type="match status" value="1"/>
</dbReference>
<evidence type="ECO:0000259" key="2">
    <source>
        <dbReference type="PROSITE" id="PS50987"/>
    </source>
</evidence>
<evidence type="ECO:0000313" key="4">
    <source>
        <dbReference type="Proteomes" id="UP000239485"/>
    </source>
</evidence>
<dbReference type="InterPro" id="IPR001845">
    <property type="entry name" value="HTH_ArsR_DNA-bd_dom"/>
</dbReference>
<dbReference type="CDD" id="cd08893">
    <property type="entry name" value="SRPBCC_CalC_Aha1-like_GntR-HTH"/>
    <property type="match status" value="1"/>
</dbReference>
<accession>A0A2S6IBU6</accession>
<dbReference type="PROSITE" id="PS50987">
    <property type="entry name" value="HTH_ARSR_2"/>
    <property type="match status" value="1"/>
</dbReference>
<proteinExistence type="inferred from homology"/>
<dbReference type="PANTHER" id="PTHR38600">
    <property type="entry name" value="TRANSCRIPTIONAL REGULATORY PROTEIN"/>
    <property type="match status" value="1"/>
</dbReference>
<dbReference type="InterPro" id="IPR036390">
    <property type="entry name" value="WH_DNA-bd_sf"/>
</dbReference>
<dbReference type="Pfam" id="PF08327">
    <property type="entry name" value="AHSA1"/>
    <property type="match status" value="1"/>
</dbReference>
<dbReference type="PRINTS" id="PR00778">
    <property type="entry name" value="HTHARSR"/>
</dbReference>
<sequence>MTGDDLGPVFKALADPTRRLLLDRLRRRDGQTLTELCESLDMARQSATQHLNLLAEANLVTAVRRGRERLHYLNAAPIYEIGERWIATYDAPRLATLSAIRHRAEEEHPMTDTRTIVTGTTDTAMTVPTYVYVTYIRARSEDVWQALTDADLTARYWGHANVSDWQAGSPWEHRRVDGSGAVDVTGKVLQAQPPTRLVITFEDSEEERATGPSVVTFLIEPHEGIVRLTVTHENLPNTDMLNGISRGWPAVLANLKSLMETGDVLPAAPWDMPQRPGA</sequence>
<dbReference type="SUPFAM" id="SSF55961">
    <property type="entry name" value="Bet v1-like"/>
    <property type="match status" value="1"/>
</dbReference>
<gene>
    <name evidence="3" type="ORF">CLV92_1295</name>
</gene>
<dbReference type="SUPFAM" id="SSF46785">
    <property type="entry name" value="Winged helix' DNA-binding domain"/>
    <property type="match status" value="1"/>
</dbReference>
<dbReference type="RefSeq" id="WP_104435950.1">
    <property type="nucleotide sequence ID" value="NZ_PTJD01000029.1"/>
</dbReference>
<dbReference type="OrthoDB" id="9815653at2"/>
<dbReference type="PANTHER" id="PTHR38600:SF1">
    <property type="entry name" value="TRANSCRIPTIONAL REGULATORY PROTEIN"/>
    <property type="match status" value="1"/>
</dbReference>
<comment type="caution">
    <text evidence="3">The sequence shown here is derived from an EMBL/GenBank/DDBJ whole genome shotgun (WGS) entry which is preliminary data.</text>
</comment>
<dbReference type="Proteomes" id="UP000239485">
    <property type="component" value="Unassembled WGS sequence"/>
</dbReference>
<dbReference type="InterPro" id="IPR023393">
    <property type="entry name" value="START-like_dom_sf"/>
</dbReference>
<dbReference type="Gene3D" id="1.10.10.10">
    <property type="entry name" value="Winged helix-like DNA-binding domain superfamily/Winged helix DNA-binding domain"/>
    <property type="match status" value="1"/>
</dbReference>
<evidence type="ECO:0000313" key="3">
    <source>
        <dbReference type="EMBL" id="PPK90164.1"/>
    </source>
</evidence>
<comment type="similarity">
    <text evidence="1">Belongs to the AHA1 family.</text>
</comment>
<dbReference type="Gene3D" id="3.30.530.20">
    <property type="match status" value="1"/>
</dbReference>
<evidence type="ECO:0000256" key="1">
    <source>
        <dbReference type="ARBA" id="ARBA00006817"/>
    </source>
</evidence>